<evidence type="ECO:0000256" key="7">
    <source>
        <dbReference type="SAM" id="Phobius"/>
    </source>
</evidence>
<reference evidence="11 12" key="1">
    <citation type="submission" date="2015-11" db="EMBL/GenBank/DDBJ databases">
        <title>Genome sequence of Pyrodictium occultum PL-19, a marine hyperthermophilic archaeon isolated from Volcano, Italy.</title>
        <authorList>
            <person name="Utturkar S."/>
            <person name="Huber H."/>
            <person name="Leptihn S."/>
            <person name="Brown S."/>
            <person name="Stetter K.O."/>
            <person name="Podar M."/>
        </authorList>
    </citation>
    <scope>NUCLEOTIDE SEQUENCE [LARGE SCALE GENOMIC DNA]</scope>
    <source>
        <strain evidence="11 12">PL-19</strain>
    </source>
</reference>
<name>A0A0V8RU61_PYROC</name>
<feature type="transmembrane region" description="Helical" evidence="7">
    <location>
        <begin position="22"/>
        <end position="42"/>
    </location>
</feature>
<evidence type="ECO:0000256" key="3">
    <source>
        <dbReference type="ARBA" id="ARBA00022475"/>
    </source>
</evidence>
<dbReference type="InterPro" id="IPR049278">
    <property type="entry name" value="MS_channel_C"/>
</dbReference>
<dbReference type="Gene3D" id="1.10.287.1260">
    <property type="match status" value="1"/>
</dbReference>
<comment type="subcellular location">
    <subcellularLocation>
        <location evidence="1">Cell membrane</location>
        <topology evidence="1">Multi-pass membrane protein</topology>
    </subcellularLocation>
</comment>
<dbReference type="PANTHER" id="PTHR30221:SF20">
    <property type="entry name" value="SMALL-CONDUCTANCE MECHANOSENSITIVE CHANNEL"/>
    <property type="match status" value="1"/>
</dbReference>
<dbReference type="InterPro" id="IPR045275">
    <property type="entry name" value="MscS_archaea/bacteria_type"/>
</dbReference>
<dbReference type="SUPFAM" id="SSF50182">
    <property type="entry name" value="Sm-like ribonucleoproteins"/>
    <property type="match status" value="1"/>
</dbReference>
<keyword evidence="6 7" id="KW-0472">Membrane</keyword>
<dbReference type="Gene3D" id="2.30.30.60">
    <property type="match status" value="1"/>
</dbReference>
<protein>
    <submittedName>
        <fullName evidence="11">Mechanosensitive ion channel protein MscS</fullName>
    </submittedName>
</protein>
<evidence type="ECO:0000256" key="5">
    <source>
        <dbReference type="ARBA" id="ARBA00022989"/>
    </source>
</evidence>
<feature type="transmembrane region" description="Helical" evidence="7">
    <location>
        <begin position="62"/>
        <end position="81"/>
    </location>
</feature>
<organism evidence="11 12">
    <name type="scientific">Pyrodictium occultum</name>
    <dbReference type="NCBI Taxonomy" id="2309"/>
    <lineage>
        <taxon>Archaea</taxon>
        <taxon>Thermoproteota</taxon>
        <taxon>Thermoprotei</taxon>
        <taxon>Desulfurococcales</taxon>
        <taxon>Pyrodictiaceae</taxon>
        <taxon>Pyrodictium</taxon>
    </lineage>
</organism>
<dbReference type="SUPFAM" id="SSF82689">
    <property type="entry name" value="Mechanosensitive channel protein MscS (YggB), C-terminal domain"/>
    <property type="match status" value="1"/>
</dbReference>
<gene>
    <name evidence="11" type="ORF">CF15_01480</name>
</gene>
<sequence>MVAVASGSAPSLNLSGVRLGDMLVALAILVATILIALFIRQVMRRSLQHKLPSYVYKPLENIAFYGIIVTGVVAALAPLGVSLSGLLVAGGFAGLVVGLASQQAVSNLVSGIFLLIEQPLRIGDPVTVKDVSGVVVDINILSTRVRTWDGYIVRIPNSTVFNELITNYQRTRARRVEISIGISYGSDLDKAMSVIRELMDEHPYCLVNPAPEVFVSNYADSAIVITARCWAPPQVWFSTKVQLQTSLKKRLDEAGVEIPFPQLDLHVKDLVPLSVRLEGATEPKG</sequence>
<dbReference type="InterPro" id="IPR011014">
    <property type="entry name" value="MscS_channel_TM-2"/>
</dbReference>
<keyword evidence="5 7" id="KW-1133">Transmembrane helix</keyword>
<evidence type="ECO:0000256" key="4">
    <source>
        <dbReference type="ARBA" id="ARBA00022692"/>
    </source>
</evidence>
<dbReference type="Proteomes" id="UP000053352">
    <property type="component" value="Unassembled WGS sequence"/>
</dbReference>
<evidence type="ECO:0000259" key="10">
    <source>
        <dbReference type="Pfam" id="PF21088"/>
    </source>
</evidence>
<dbReference type="InterPro" id="IPR011066">
    <property type="entry name" value="MscS_channel_C_sf"/>
</dbReference>
<comment type="similarity">
    <text evidence="2">Belongs to the MscS (TC 1.A.23) family.</text>
</comment>
<dbReference type="PANTHER" id="PTHR30221">
    <property type="entry name" value="SMALL-CONDUCTANCE MECHANOSENSITIVE CHANNEL"/>
    <property type="match status" value="1"/>
</dbReference>
<dbReference type="GO" id="GO:0008381">
    <property type="term" value="F:mechanosensitive monoatomic ion channel activity"/>
    <property type="evidence" value="ECO:0007669"/>
    <property type="project" value="InterPro"/>
</dbReference>
<dbReference type="InterPro" id="IPR049142">
    <property type="entry name" value="MS_channel_1st"/>
</dbReference>
<dbReference type="SUPFAM" id="SSF82861">
    <property type="entry name" value="Mechanosensitive channel protein MscS (YggB), transmembrane region"/>
    <property type="match status" value="1"/>
</dbReference>
<accession>A0A0V8RU61</accession>
<evidence type="ECO:0000259" key="9">
    <source>
        <dbReference type="Pfam" id="PF21082"/>
    </source>
</evidence>
<dbReference type="InterPro" id="IPR023408">
    <property type="entry name" value="MscS_beta-dom_sf"/>
</dbReference>
<dbReference type="EMBL" id="LNTB01000001">
    <property type="protein sequence ID" value="KSW11538.1"/>
    <property type="molecule type" value="Genomic_DNA"/>
</dbReference>
<evidence type="ECO:0000313" key="11">
    <source>
        <dbReference type="EMBL" id="KSW11538.1"/>
    </source>
</evidence>
<evidence type="ECO:0000259" key="8">
    <source>
        <dbReference type="Pfam" id="PF00924"/>
    </source>
</evidence>
<evidence type="ECO:0000256" key="1">
    <source>
        <dbReference type="ARBA" id="ARBA00004651"/>
    </source>
</evidence>
<comment type="caution">
    <text evidence="11">The sequence shown here is derived from an EMBL/GenBank/DDBJ whole genome shotgun (WGS) entry which is preliminary data.</text>
</comment>
<dbReference type="Gene3D" id="3.30.70.100">
    <property type="match status" value="1"/>
</dbReference>
<dbReference type="InterPro" id="IPR006685">
    <property type="entry name" value="MscS_channel_2nd"/>
</dbReference>
<keyword evidence="4 7" id="KW-0812">Transmembrane</keyword>
<dbReference type="Pfam" id="PF00924">
    <property type="entry name" value="MS_channel_2nd"/>
    <property type="match status" value="1"/>
</dbReference>
<evidence type="ECO:0000256" key="2">
    <source>
        <dbReference type="ARBA" id="ARBA00008017"/>
    </source>
</evidence>
<dbReference type="Pfam" id="PF21088">
    <property type="entry name" value="MS_channel_1st"/>
    <property type="match status" value="1"/>
</dbReference>
<feature type="domain" description="Mechanosensitive ion channel MscS C-terminal" evidence="9">
    <location>
        <begin position="176"/>
        <end position="258"/>
    </location>
</feature>
<keyword evidence="3" id="KW-1003">Cell membrane</keyword>
<dbReference type="GO" id="GO:0005886">
    <property type="term" value="C:plasma membrane"/>
    <property type="evidence" value="ECO:0007669"/>
    <property type="project" value="UniProtKB-SubCell"/>
</dbReference>
<dbReference type="Pfam" id="PF21082">
    <property type="entry name" value="MS_channel_3rd"/>
    <property type="match status" value="1"/>
</dbReference>
<dbReference type="InterPro" id="IPR010920">
    <property type="entry name" value="LSM_dom_sf"/>
</dbReference>
<feature type="domain" description="Mechanosensitive ion channel transmembrane helices 2/3" evidence="10">
    <location>
        <begin position="61"/>
        <end position="102"/>
    </location>
</feature>
<keyword evidence="12" id="KW-1185">Reference proteome</keyword>
<dbReference type="AlphaFoldDB" id="A0A0V8RU61"/>
<evidence type="ECO:0000313" key="12">
    <source>
        <dbReference type="Proteomes" id="UP000053352"/>
    </source>
</evidence>
<dbReference type="RefSeq" id="WP_058370214.1">
    <property type="nucleotide sequence ID" value="NZ_LNTB01000001.1"/>
</dbReference>
<proteinExistence type="inferred from homology"/>
<dbReference type="STRING" id="2309.CF15_01480"/>
<evidence type="ECO:0000256" key="6">
    <source>
        <dbReference type="ARBA" id="ARBA00023136"/>
    </source>
</evidence>
<feature type="domain" description="Mechanosensitive ion channel MscS" evidence="8">
    <location>
        <begin position="104"/>
        <end position="170"/>
    </location>
</feature>